<accession>A0A5N7ABM0</accession>
<sequence>MYTMLMWLCSAFRAPIPEMVSRSYGTLEDTNGFELQPLELLPVSSSIHHCCSALFGSAVIDARPETDPCP</sequence>
<dbReference type="RefSeq" id="XP_031929637.1">
    <property type="nucleotide sequence ID" value="XM_032066259.1"/>
</dbReference>
<gene>
    <name evidence="1" type="ORF">BDV27DRAFT_125141</name>
</gene>
<protein>
    <submittedName>
        <fullName evidence="1">Uncharacterized protein</fullName>
    </submittedName>
</protein>
<dbReference type="EMBL" id="ML737611">
    <property type="protein sequence ID" value="KAE8366556.1"/>
    <property type="molecule type" value="Genomic_DNA"/>
</dbReference>
<organism evidence="1 2">
    <name type="scientific">Aspergillus caelatus</name>
    <dbReference type="NCBI Taxonomy" id="61420"/>
    <lineage>
        <taxon>Eukaryota</taxon>
        <taxon>Fungi</taxon>
        <taxon>Dikarya</taxon>
        <taxon>Ascomycota</taxon>
        <taxon>Pezizomycotina</taxon>
        <taxon>Eurotiomycetes</taxon>
        <taxon>Eurotiomycetidae</taxon>
        <taxon>Eurotiales</taxon>
        <taxon>Aspergillaceae</taxon>
        <taxon>Aspergillus</taxon>
        <taxon>Aspergillus subgen. Circumdati</taxon>
    </lineage>
</organism>
<keyword evidence="2" id="KW-1185">Reference proteome</keyword>
<dbReference type="GeneID" id="43650705"/>
<evidence type="ECO:0000313" key="1">
    <source>
        <dbReference type="EMBL" id="KAE8366556.1"/>
    </source>
</evidence>
<proteinExistence type="predicted"/>
<evidence type="ECO:0000313" key="2">
    <source>
        <dbReference type="Proteomes" id="UP000326268"/>
    </source>
</evidence>
<name>A0A5N7ABM0_9EURO</name>
<dbReference type="OrthoDB" id="4482563at2759"/>
<dbReference type="AlphaFoldDB" id="A0A5N7ABM0"/>
<reference evidence="1 2" key="1">
    <citation type="submission" date="2019-04" db="EMBL/GenBank/DDBJ databases">
        <title>Friends and foes A comparative genomics studyof 23 Aspergillus species from section Flavi.</title>
        <authorList>
            <consortium name="DOE Joint Genome Institute"/>
            <person name="Kjaerbolling I."/>
            <person name="Vesth T."/>
            <person name="Frisvad J.C."/>
            <person name="Nybo J.L."/>
            <person name="Theobald S."/>
            <person name="Kildgaard S."/>
            <person name="Isbrandt T."/>
            <person name="Kuo A."/>
            <person name="Sato A."/>
            <person name="Lyhne E.K."/>
            <person name="Kogle M.E."/>
            <person name="Wiebenga A."/>
            <person name="Kun R.S."/>
            <person name="Lubbers R.J."/>
            <person name="Makela M.R."/>
            <person name="Barry K."/>
            <person name="Chovatia M."/>
            <person name="Clum A."/>
            <person name="Daum C."/>
            <person name="Haridas S."/>
            <person name="He G."/>
            <person name="LaButti K."/>
            <person name="Lipzen A."/>
            <person name="Mondo S."/>
            <person name="Riley R."/>
            <person name="Salamov A."/>
            <person name="Simmons B.A."/>
            <person name="Magnuson J.K."/>
            <person name="Henrissat B."/>
            <person name="Mortensen U.H."/>
            <person name="Larsen T.O."/>
            <person name="Devries R.P."/>
            <person name="Grigoriev I.V."/>
            <person name="Machida M."/>
            <person name="Baker S.E."/>
            <person name="Andersen M.R."/>
        </authorList>
    </citation>
    <scope>NUCLEOTIDE SEQUENCE [LARGE SCALE GENOMIC DNA]</scope>
    <source>
        <strain evidence="1 2">CBS 763.97</strain>
    </source>
</reference>
<dbReference type="Proteomes" id="UP000326268">
    <property type="component" value="Unassembled WGS sequence"/>
</dbReference>